<evidence type="ECO:0000313" key="2">
    <source>
        <dbReference type="Proteomes" id="UP001174315"/>
    </source>
</evidence>
<dbReference type="Proteomes" id="UP001174315">
    <property type="component" value="Unassembled WGS sequence"/>
</dbReference>
<accession>A0ABT8QAI8</accession>
<keyword evidence="2" id="KW-1185">Reference proteome</keyword>
<dbReference type="RefSeq" id="WP_133119665.1">
    <property type="nucleotide sequence ID" value="NZ_CBCSJV010000001.1"/>
</dbReference>
<comment type="caution">
    <text evidence="1">The sequence shown here is derived from an EMBL/GenBank/DDBJ whole genome shotgun (WGS) entry which is preliminary data.</text>
</comment>
<organism evidence="1 2">
    <name type="scientific">Stenotrophomonas indicatrix</name>
    <dbReference type="NCBI Taxonomy" id="2045451"/>
    <lineage>
        <taxon>Bacteria</taxon>
        <taxon>Pseudomonadati</taxon>
        <taxon>Pseudomonadota</taxon>
        <taxon>Gammaproteobacteria</taxon>
        <taxon>Lysobacterales</taxon>
        <taxon>Lysobacteraceae</taxon>
        <taxon>Stenotrophomonas</taxon>
    </lineage>
</organism>
<evidence type="ECO:0000313" key="1">
    <source>
        <dbReference type="EMBL" id="MDN8668353.1"/>
    </source>
</evidence>
<name>A0ABT8QAI8_9GAMM</name>
<gene>
    <name evidence="1" type="ORF">Q0S36_03290</name>
</gene>
<dbReference type="EMBL" id="JAUKNN010000005">
    <property type="protein sequence ID" value="MDN8668353.1"/>
    <property type="molecule type" value="Genomic_DNA"/>
</dbReference>
<protein>
    <submittedName>
        <fullName evidence="1">Uncharacterized protein</fullName>
    </submittedName>
</protein>
<sequence length="139" mass="14916">MEGFEFSVGRVVEFLELKPILAARLGLDASSILTEDDYWGRSDSSAFAGVSIEYVNGGFPTFVNVYSDAEFYGEALGELAVGLSVDLGSPILIGDYISGIDVASGRFIVVRPDGKFEFAYEAEGGEVVLFDPPRINDVG</sequence>
<proteinExistence type="predicted"/>
<reference evidence="1" key="1">
    <citation type="submission" date="2023-07" db="EMBL/GenBank/DDBJ databases">
        <title>Stenotrophomonas isolates from soil.</title>
        <authorList>
            <person name="Sharma V."/>
            <person name="Zur-Pinska J."/>
            <person name="Hay A.G."/>
        </authorList>
    </citation>
    <scope>NUCLEOTIDE SEQUENCE</scope>
    <source>
        <strain evidence="1">C2</strain>
    </source>
</reference>